<feature type="compositionally biased region" description="Basic residues" evidence="1">
    <location>
        <begin position="233"/>
        <end position="248"/>
    </location>
</feature>
<dbReference type="OrthoDB" id="8744624at2759"/>
<organism evidence="3 4">
    <name type="scientific">Psylliodes chrysocephalus</name>
    <dbReference type="NCBI Taxonomy" id="3402493"/>
    <lineage>
        <taxon>Eukaryota</taxon>
        <taxon>Metazoa</taxon>
        <taxon>Ecdysozoa</taxon>
        <taxon>Arthropoda</taxon>
        <taxon>Hexapoda</taxon>
        <taxon>Insecta</taxon>
        <taxon>Pterygota</taxon>
        <taxon>Neoptera</taxon>
        <taxon>Endopterygota</taxon>
        <taxon>Coleoptera</taxon>
        <taxon>Polyphaga</taxon>
        <taxon>Cucujiformia</taxon>
        <taxon>Chrysomeloidea</taxon>
        <taxon>Chrysomelidae</taxon>
        <taxon>Galerucinae</taxon>
        <taxon>Alticini</taxon>
        <taxon>Psylliodes</taxon>
    </lineage>
</organism>
<gene>
    <name evidence="3" type="ORF">PSYICH_LOCUS12737</name>
</gene>
<proteinExistence type="predicted"/>
<feature type="region of interest" description="Disordered" evidence="1">
    <location>
        <begin position="227"/>
        <end position="252"/>
    </location>
</feature>
<protein>
    <recommendedName>
        <fullName evidence="2">Genetic suppressor element-like domain-containing protein</fullName>
    </recommendedName>
</protein>
<dbReference type="Proteomes" id="UP001153636">
    <property type="component" value="Chromosome 6"/>
</dbReference>
<name>A0A9P0GJT2_9CUCU</name>
<evidence type="ECO:0000259" key="2">
    <source>
        <dbReference type="Pfam" id="PF12540"/>
    </source>
</evidence>
<reference evidence="3" key="1">
    <citation type="submission" date="2022-01" db="EMBL/GenBank/DDBJ databases">
        <authorList>
            <person name="King R."/>
        </authorList>
    </citation>
    <scope>NUCLEOTIDE SEQUENCE</scope>
</reference>
<sequence>MIASLKSTDKTKNIKEDDLCMGNRKKLTQFSIEAIVGEKKQLTLDETIMSSKKLRLDNDSKNVETKNESASNLYVKIKNGINITQFKNNKDSILSKDVALTKKIPKKVLNVDQNDDFMFRDKSSEVKHALTPIIDDKIPNHSCSPQLPAPSPNYPVQSCTISESNNNNSNINNPLPQTTATISHKKLNKNSKKQIETMKKSAIQESNFTILNIPNIPVKAKRQRLSKIDLATRKRLNRKKEKKKRNPKSKSDKVSVEYGIMVYGYSDGSDSDVSLSSDSDSSDVDIDLVIKNGPPLEMDSSPFKMNFLKTLQLTTHRMKNFIELQKLQKRKWLDPCTIQETSKEKTVSLNLPVPLKSTLTLSMLQNYKAKKAFYQLLGLKIVSAANKQELEKNWLEVVKDRLKRNCESSVTKFTEKLQKITSEKNDRLSIDNKINEEHLKLPITHQYKIHNLHIDRKQDCKNFINPDIGTNNPLPLSTISLGNRFSIKTADKLDGFKENISVVKEDFNNSYKWPGIANIIEAYKKYSKDRNDQSCQLRKRQSMLVDENSKKQKEVRSLERRQRELCSILFRRENEKRELQSSIDQLKNCINPFR</sequence>
<dbReference type="AlphaFoldDB" id="A0A9P0GJT2"/>
<dbReference type="EMBL" id="OV651818">
    <property type="protein sequence ID" value="CAH1112311.1"/>
    <property type="molecule type" value="Genomic_DNA"/>
</dbReference>
<evidence type="ECO:0000256" key="1">
    <source>
        <dbReference type="SAM" id="MobiDB-lite"/>
    </source>
</evidence>
<evidence type="ECO:0000313" key="4">
    <source>
        <dbReference type="Proteomes" id="UP001153636"/>
    </source>
</evidence>
<dbReference type="InterPro" id="IPR022207">
    <property type="entry name" value="GSE-like"/>
</dbReference>
<feature type="domain" description="Genetic suppressor element-like" evidence="2">
    <location>
        <begin position="268"/>
        <end position="379"/>
    </location>
</feature>
<keyword evidence="4" id="KW-1185">Reference proteome</keyword>
<evidence type="ECO:0000313" key="3">
    <source>
        <dbReference type="EMBL" id="CAH1112311.1"/>
    </source>
</evidence>
<accession>A0A9P0GJT2</accession>
<dbReference type="Pfam" id="PF12540">
    <property type="entry name" value="DUF3736"/>
    <property type="match status" value="1"/>
</dbReference>